<dbReference type="Proteomes" id="UP001501436">
    <property type="component" value="Unassembled WGS sequence"/>
</dbReference>
<proteinExistence type="predicted"/>
<comment type="caution">
    <text evidence="1">The sequence shown here is derived from an EMBL/GenBank/DDBJ whole genome shotgun (WGS) entry which is preliminary data.</text>
</comment>
<name>A0ABP9FKZ7_9SPHI</name>
<dbReference type="RefSeq" id="WP_345329366.1">
    <property type="nucleotide sequence ID" value="NZ_BAABJI010000001.1"/>
</dbReference>
<gene>
    <name evidence="1" type="ORF">GCM10023313_05480</name>
</gene>
<evidence type="ECO:0000313" key="2">
    <source>
        <dbReference type="Proteomes" id="UP001501436"/>
    </source>
</evidence>
<reference evidence="2" key="1">
    <citation type="journal article" date="2019" name="Int. J. Syst. Evol. Microbiol.">
        <title>The Global Catalogue of Microorganisms (GCM) 10K type strain sequencing project: providing services to taxonomists for standard genome sequencing and annotation.</title>
        <authorList>
            <consortium name="The Broad Institute Genomics Platform"/>
            <consortium name="The Broad Institute Genome Sequencing Center for Infectious Disease"/>
            <person name="Wu L."/>
            <person name="Ma J."/>
        </authorList>
    </citation>
    <scope>NUCLEOTIDE SEQUENCE [LARGE SCALE GENOMIC DNA]</scope>
    <source>
        <strain evidence="2">JCM 18283</strain>
    </source>
</reference>
<accession>A0ABP9FKZ7</accession>
<organism evidence="1 2">
    <name type="scientific">Mucilaginibacter defluvii</name>
    <dbReference type="NCBI Taxonomy" id="1196019"/>
    <lineage>
        <taxon>Bacteria</taxon>
        <taxon>Pseudomonadati</taxon>
        <taxon>Bacteroidota</taxon>
        <taxon>Sphingobacteriia</taxon>
        <taxon>Sphingobacteriales</taxon>
        <taxon>Sphingobacteriaceae</taxon>
        <taxon>Mucilaginibacter</taxon>
    </lineage>
</organism>
<dbReference type="EMBL" id="BAABJI010000001">
    <property type="protein sequence ID" value="GAA4905711.1"/>
    <property type="molecule type" value="Genomic_DNA"/>
</dbReference>
<keyword evidence="2" id="KW-1185">Reference proteome</keyword>
<protein>
    <submittedName>
        <fullName evidence="1">Uncharacterized protein</fullName>
    </submittedName>
</protein>
<evidence type="ECO:0000313" key="1">
    <source>
        <dbReference type="EMBL" id="GAA4905711.1"/>
    </source>
</evidence>
<sequence>MKELGYTYIKAQGSKKRLYSNDIEGKVLVLKSVNKDSAYFAGNDGNNYVAVIKHDRTILSIIPVAEYKIAQKLYLNKTLWMKWPVINFGSYDNILAIKLKRVQFEPVKVIDIKYGTLASHPIVFILQTVDGSIGSTECGVSITNINTSIAAFENRFYTKDPKLIYKYTPATWANLKKDKVVIGMTEEQVLLIREDQDEVNKVVVGGKYTRIRSTEPKYHSYLFLNGRVTMVKE</sequence>